<sequence>MTGLITATRAALTTAAALALALGPALDARAATGTFVYDRIDGSHGRIADPTNLVCYDFDTPALGVDNDTDTDARVFNNYGCSGVSEVVPSRTAITWGRYRAQSVRFG</sequence>
<name>A0ABS0NSZ1_9ACTN</name>
<accession>A0ABS0NSZ1</accession>
<protein>
    <submittedName>
        <fullName evidence="2">Uncharacterized protein</fullName>
    </submittedName>
</protein>
<keyword evidence="3" id="KW-1185">Reference proteome</keyword>
<evidence type="ECO:0000313" key="3">
    <source>
        <dbReference type="Proteomes" id="UP000807371"/>
    </source>
</evidence>
<dbReference type="Proteomes" id="UP000807371">
    <property type="component" value="Unassembled WGS sequence"/>
</dbReference>
<feature type="chain" id="PRO_5047446466" evidence="1">
    <location>
        <begin position="31"/>
        <end position="107"/>
    </location>
</feature>
<dbReference type="EMBL" id="JACYXC010000001">
    <property type="protein sequence ID" value="MBH5338177.1"/>
    <property type="molecule type" value="Genomic_DNA"/>
</dbReference>
<evidence type="ECO:0000256" key="1">
    <source>
        <dbReference type="SAM" id="SignalP"/>
    </source>
</evidence>
<organism evidence="2 3">
    <name type="scientific">Streptomyces pactum</name>
    <dbReference type="NCBI Taxonomy" id="68249"/>
    <lineage>
        <taxon>Bacteria</taxon>
        <taxon>Bacillati</taxon>
        <taxon>Actinomycetota</taxon>
        <taxon>Actinomycetes</taxon>
        <taxon>Kitasatosporales</taxon>
        <taxon>Streptomycetaceae</taxon>
        <taxon>Streptomyces</taxon>
    </lineage>
</organism>
<dbReference type="RefSeq" id="WP_197991373.1">
    <property type="nucleotide sequence ID" value="NZ_JACYXC010000001.1"/>
</dbReference>
<comment type="caution">
    <text evidence="2">The sequence shown here is derived from an EMBL/GenBank/DDBJ whole genome shotgun (WGS) entry which is preliminary data.</text>
</comment>
<proteinExistence type="predicted"/>
<evidence type="ECO:0000313" key="2">
    <source>
        <dbReference type="EMBL" id="MBH5338177.1"/>
    </source>
</evidence>
<gene>
    <name evidence="2" type="ORF">IHE55_26690</name>
</gene>
<keyword evidence="1" id="KW-0732">Signal</keyword>
<feature type="signal peptide" evidence="1">
    <location>
        <begin position="1"/>
        <end position="30"/>
    </location>
</feature>
<reference evidence="2 3" key="1">
    <citation type="submission" date="2020-09" db="EMBL/GenBank/DDBJ databases">
        <title>Biosynthesis of the nuclear factor of activated T cells inhibitor NFAT-133 and its congeners in Streptomyces pactum.</title>
        <authorList>
            <person name="Zhou W."/>
            <person name="Posri P."/>
            <person name="Abugrain M.E."/>
            <person name="Weisberg A.J."/>
            <person name="Chang J.H."/>
            <person name="Mahmud T."/>
        </authorList>
    </citation>
    <scope>NUCLEOTIDE SEQUENCE [LARGE SCALE GENOMIC DNA]</scope>
    <source>
        <strain evidence="2 3">ATCC 27456</strain>
    </source>
</reference>